<dbReference type="GO" id="GO:0004674">
    <property type="term" value="F:protein serine/threonine kinase activity"/>
    <property type="evidence" value="ECO:0007669"/>
    <property type="project" value="UniProtKB-EC"/>
</dbReference>
<keyword evidence="5" id="KW-0067">ATP-binding</keyword>
<evidence type="ECO:0000256" key="4">
    <source>
        <dbReference type="ARBA" id="ARBA00022777"/>
    </source>
</evidence>
<proteinExistence type="predicted"/>
<evidence type="ECO:0000256" key="5">
    <source>
        <dbReference type="ARBA" id="ARBA00022840"/>
    </source>
</evidence>
<feature type="domain" description="Protein kinase" evidence="6">
    <location>
        <begin position="14"/>
        <end position="295"/>
    </location>
</feature>
<reference evidence="7 8" key="1">
    <citation type="submission" date="2018-12" db="EMBL/GenBank/DDBJ databases">
        <authorList>
            <consortium name="Pathogen Informatics"/>
        </authorList>
    </citation>
    <scope>NUCLEOTIDE SEQUENCE [LARGE SCALE GENOMIC DNA]</scope>
    <source>
        <strain evidence="7 8">NCTC10951</strain>
    </source>
</reference>
<dbReference type="PROSITE" id="PS50011">
    <property type="entry name" value="PROTEIN_KINASE_DOM"/>
    <property type="match status" value="1"/>
</dbReference>
<sequence length="858" mass="89633">MSQSPAPRHLGSSYIMEARIGAGAQGEVWRGRRTDAREVLAFKVLRADLVENPDVVERFIKERSTLLRVRSPYVVAIRDVVIEGSTFAIVMDYVNGGDLRDLLRARGSLPPAQVASLGTRIAQGLTTVHQAGVIHRDIKPANVLLSSRPSRGGDPAETVATGVAPGGSVPEAVVPRLADFGVARICDTFSASHLTGAIGTPLYMAPEILSMQAPTSAADIYSLGIMLYEMSCGTTPFVGQPAQLLSQHARRDAGRPYGVPDALWELIALMMSKQPGMRPSIEFVAQRLDVMQSALAGLPAAPRLASPPQSTASVVPYDWDAPSTGLTADATTAQTVQTVQAGSAPHPGTVPMGPVAPTLVAGQHAHAPGQVAAASGFQGDFQRGFQGGAGATAPTMVTTTGAHAVNPAIPAGPANGAPPAPFSSQVGPQGVGYPSSEAAAGAPKRWWRRRWVAAAAVVTVLAVVGASATWWYFFSGPNVGNTWPAALPEGERVQEDQRYTDVDDPYLSEDRGMLVYSDMGKVHLFDLTREGTSKVWSGECDEARFWAGTSLLCIKLTGGASLVSDSGKTSKAPFPEGSTFLGATTDVAVVSSGKGTATEGPLIAYDATGKEKWRVGGHYEKGRVRNGFVLAYESKSKQVQVLSAKDGAVLMSETGKEPDFAGDTRFPGGVNIETGPEAFSRMTSSGATIYKADGSEAGTVSGSFSEKHQWAASVPLDSSALKEAYESLAKASSSTIPVIGPQGTVNVSIDVKACTAKVGDTKLSLPEPVKGEECNIRPIGGLRDGEFLMQVGKLGYLADETGALVVAVSPESGKVGWKAQGAYVATVSPLDGDSGARLMLGQGTTYSYDLVVSSITSR</sequence>
<dbReference type="PROSITE" id="PS00108">
    <property type="entry name" value="PROTEIN_KINASE_ST"/>
    <property type="match status" value="1"/>
</dbReference>
<dbReference type="Pfam" id="PF00069">
    <property type="entry name" value="Pkinase"/>
    <property type="match status" value="1"/>
</dbReference>
<dbReference type="InterPro" id="IPR000719">
    <property type="entry name" value="Prot_kinase_dom"/>
</dbReference>
<dbReference type="SMART" id="SM00220">
    <property type="entry name" value="S_TKc"/>
    <property type="match status" value="1"/>
</dbReference>
<dbReference type="Gene3D" id="3.30.200.20">
    <property type="entry name" value="Phosphorylase Kinase, domain 1"/>
    <property type="match status" value="1"/>
</dbReference>
<evidence type="ECO:0000259" key="6">
    <source>
        <dbReference type="PROSITE" id="PS50011"/>
    </source>
</evidence>
<dbReference type="KEGG" id="avc:NCTC10951_00273"/>
<dbReference type="CDD" id="cd14014">
    <property type="entry name" value="STKc_PknB_like"/>
    <property type="match status" value="1"/>
</dbReference>
<organism evidence="7 8">
    <name type="scientific">Actinomyces viscosus</name>
    <dbReference type="NCBI Taxonomy" id="1656"/>
    <lineage>
        <taxon>Bacteria</taxon>
        <taxon>Bacillati</taxon>
        <taxon>Actinomycetota</taxon>
        <taxon>Actinomycetes</taxon>
        <taxon>Actinomycetales</taxon>
        <taxon>Actinomycetaceae</taxon>
        <taxon>Actinomyces</taxon>
    </lineage>
</organism>
<dbReference type="Gene3D" id="1.10.510.10">
    <property type="entry name" value="Transferase(Phosphotransferase) domain 1"/>
    <property type="match status" value="1"/>
</dbReference>
<gene>
    <name evidence="7" type="primary">pknB_1</name>
    <name evidence="7" type="ORF">NCTC10951_00273</name>
</gene>
<protein>
    <recommendedName>
        <fullName evidence="1">non-specific serine/threonine protein kinase</fullName>
        <ecNumber evidence="1">2.7.11.1</ecNumber>
    </recommendedName>
</protein>
<dbReference type="Proteomes" id="UP000268658">
    <property type="component" value="Chromosome"/>
</dbReference>
<evidence type="ECO:0000313" key="7">
    <source>
        <dbReference type="EMBL" id="VEI14416.1"/>
    </source>
</evidence>
<dbReference type="InterPro" id="IPR050660">
    <property type="entry name" value="NEK_Ser/Thr_kinase"/>
</dbReference>
<dbReference type="InterPro" id="IPR008271">
    <property type="entry name" value="Ser/Thr_kinase_AS"/>
</dbReference>
<keyword evidence="3" id="KW-0547">Nucleotide-binding</keyword>
<dbReference type="AlphaFoldDB" id="A0A448PHN1"/>
<keyword evidence="2 7" id="KW-0808">Transferase</keyword>
<keyword evidence="4 7" id="KW-0418">Kinase</keyword>
<dbReference type="InterPro" id="IPR011009">
    <property type="entry name" value="Kinase-like_dom_sf"/>
</dbReference>
<dbReference type="OrthoDB" id="9762169at2"/>
<name>A0A448PHN1_ACTVI</name>
<accession>A0A448PHN1</accession>
<dbReference type="PANTHER" id="PTHR43671:SF13">
    <property type="entry name" value="SERINE_THREONINE-PROTEIN KINASE NEK2"/>
    <property type="match status" value="1"/>
</dbReference>
<evidence type="ECO:0000256" key="3">
    <source>
        <dbReference type="ARBA" id="ARBA00022741"/>
    </source>
</evidence>
<evidence type="ECO:0000256" key="1">
    <source>
        <dbReference type="ARBA" id="ARBA00012513"/>
    </source>
</evidence>
<dbReference type="GO" id="GO:0005524">
    <property type="term" value="F:ATP binding"/>
    <property type="evidence" value="ECO:0007669"/>
    <property type="project" value="UniProtKB-KW"/>
</dbReference>
<dbReference type="EC" id="2.7.11.1" evidence="1"/>
<evidence type="ECO:0000256" key="2">
    <source>
        <dbReference type="ARBA" id="ARBA00022679"/>
    </source>
</evidence>
<dbReference type="PANTHER" id="PTHR43671">
    <property type="entry name" value="SERINE/THREONINE-PROTEIN KINASE NEK"/>
    <property type="match status" value="1"/>
</dbReference>
<evidence type="ECO:0000313" key="8">
    <source>
        <dbReference type="Proteomes" id="UP000268658"/>
    </source>
</evidence>
<dbReference type="RefSeq" id="WP_126413091.1">
    <property type="nucleotide sequence ID" value="NZ_JASPER010000020.1"/>
</dbReference>
<dbReference type="SUPFAM" id="SSF56112">
    <property type="entry name" value="Protein kinase-like (PK-like)"/>
    <property type="match status" value="1"/>
</dbReference>
<dbReference type="EMBL" id="LR134477">
    <property type="protein sequence ID" value="VEI14416.1"/>
    <property type="molecule type" value="Genomic_DNA"/>
</dbReference>